<evidence type="ECO:0000256" key="1">
    <source>
        <dbReference type="SAM" id="MobiDB-lite"/>
    </source>
</evidence>
<accession>A0ABU7T936</accession>
<sequence length="68" mass="7312">MKTFITTRPEAEPARFDSSFDPVLSGVAQGLARLFPPVEHTRNPQDGSEHPHPAQGLDDEAGGEGERG</sequence>
<dbReference type="Proteomes" id="UP001349262">
    <property type="component" value="Unassembled WGS sequence"/>
</dbReference>
<organism evidence="2 3">
    <name type="scientific">Methylobacterium radiotolerans</name>
    <dbReference type="NCBI Taxonomy" id="31998"/>
    <lineage>
        <taxon>Bacteria</taxon>
        <taxon>Pseudomonadati</taxon>
        <taxon>Pseudomonadota</taxon>
        <taxon>Alphaproteobacteria</taxon>
        <taxon>Hyphomicrobiales</taxon>
        <taxon>Methylobacteriaceae</taxon>
        <taxon>Methylobacterium</taxon>
    </lineage>
</organism>
<name>A0ABU7T936_9HYPH</name>
<feature type="compositionally biased region" description="Acidic residues" evidence="1">
    <location>
        <begin position="57"/>
        <end position="68"/>
    </location>
</feature>
<reference evidence="2 3" key="1">
    <citation type="journal article" date="2012" name="Genet. Mol. Biol.">
        <title>Analysis of 16S rRNA and mxaF genes revealing insights into Methylobacterium niche-specific plant association.</title>
        <authorList>
            <person name="Dourado M.N."/>
            <person name="Andreote F.D."/>
            <person name="Dini-Andreote F."/>
            <person name="Conti R."/>
            <person name="Araujo J.M."/>
            <person name="Araujo W.L."/>
        </authorList>
    </citation>
    <scope>NUCLEOTIDE SEQUENCE [LARGE SCALE GENOMIC DNA]</scope>
    <source>
        <strain evidence="2 3">SR1.6/4</strain>
    </source>
</reference>
<proteinExistence type="predicted"/>
<feature type="region of interest" description="Disordered" evidence="1">
    <location>
        <begin position="35"/>
        <end position="68"/>
    </location>
</feature>
<comment type="caution">
    <text evidence="2">The sequence shown here is derived from an EMBL/GenBank/DDBJ whole genome shotgun (WGS) entry which is preliminary data.</text>
</comment>
<keyword evidence="3" id="KW-1185">Reference proteome</keyword>
<protein>
    <submittedName>
        <fullName evidence="2">Uncharacterized protein</fullName>
    </submittedName>
</protein>
<dbReference type="EMBL" id="MLBY01000004">
    <property type="protein sequence ID" value="MEE7457116.1"/>
    <property type="molecule type" value="Genomic_DNA"/>
</dbReference>
<feature type="compositionally biased region" description="Basic and acidic residues" evidence="1">
    <location>
        <begin position="39"/>
        <end position="52"/>
    </location>
</feature>
<evidence type="ECO:0000313" key="3">
    <source>
        <dbReference type="Proteomes" id="UP001349262"/>
    </source>
</evidence>
<evidence type="ECO:0000313" key="2">
    <source>
        <dbReference type="EMBL" id="MEE7457116.1"/>
    </source>
</evidence>
<gene>
    <name evidence="2" type="ORF">MRSR164_10105</name>
</gene>